<keyword evidence="7" id="KW-0812">Transmembrane</keyword>
<sequence length="807" mass="86851">MQGDKCMRSDLIARYTIGEPIYENEFIVYPAQDKRMDHSVFIVTPDVALKLDKARFERVWTSINEAKSLTARRFVEIEDLIPPSPEDDNFYIVEKRPSKTLHQYLDETEMVAYERAVEIGRHILEGLATLHGAGYAHNALTDQCIYVSEDYSGLSVRIGNLHLISKIGEHIIPPYVPEFGAPEIYASGTFSASSALDIYAMGMIAYKLFLPRQTYASVFDSVMVWEDEHQREQSWKNIHLDPSNVFPRLDVLIPGFPEGLASLVERMLSRDPAQRPRMGADALGEFARVTTGIQPMSWDPRGGMQQQQEAPKPKKWTLAKLSMIGALLLICIGVGVVTIPKLLRPDPKLVADVGTWKKEAESRKQKAIAAKAPERPSGDQAKLAYDTGAAALTSADALLKDEDYEKALPGFQTAAINLGNALIGISKENAEKAKSAASAAGGDKAPGFAEADAKMKTAAEAATAKQMHAAVDAYDASKTTFDDLAKALTALAAAEKDAAAKRETVNRIGAGDSPDVKKASGLMTEAKAKAEQWQMPAATSGYGDAAKLFDAVIADVMAAKDEAMALKQKVTDLSASIATRAGAADPTLAALAPKIGEADGRYTAEAYKLAVVAYQPILADLEALSARGFCPVSQTLAFETVPAGSYSLENVRLMTSSMKELGGMLGVANGAVKIDKSFCMQTKAVTRAEMAEYYTANSDPAAAQAYTDNPQQPADDVPLAVAQNYTAWLSKQLNAPVHLPSATEWMASATKIPTEKLPENGDIILQWSATPCEAGGNIAFMAQEGSTFVVCSDASAGGIFRVTAELR</sequence>
<evidence type="ECO:0000313" key="9">
    <source>
        <dbReference type="EMBL" id="AUW47104.1"/>
    </source>
</evidence>
<evidence type="ECO:0000313" key="10">
    <source>
        <dbReference type="Proteomes" id="UP000238523"/>
    </source>
</evidence>
<dbReference type="PANTHER" id="PTHR11042">
    <property type="entry name" value="EUKARYOTIC TRANSLATION INITIATION FACTOR 2-ALPHA KINASE EIF2-ALPHA KINASE -RELATED"/>
    <property type="match status" value="1"/>
</dbReference>
<dbReference type="GO" id="GO:0005524">
    <property type="term" value="F:ATP binding"/>
    <property type="evidence" value="ECO:0007669"/>
    <property type="project" value="UniProtKB-KW"/>
</dbReference>
<evidence type="ECO:0000256" key="4">
    <source>
        <dbReference type="ARBA" id="ARBA00022741"/>
    </source>
</evidence>
<organism evidence="9 10">
    <name type="scientific">Rhizobium leguminosarum</name>
    <dbReference type="NCBI Taxonomy" id="384"/>
    <lineage>
        <taxon>Bacteria</taxon>
        <taxon>Pseudomonadati</taxon>
        <taxon>Pseudomonadota</taxon>
        <taxon>Alphaproteobacteria</taxon>
        <taxon>Hyphomicrobiales</taxon>
        <taxon>Rhizobiaceae</taxon>
        <taxon>Rhizobium/Agrobacterium group</taxon>
        <taxon>Rhizobium</taxon>
    </lineage>
</organism>
<reference evidence="9 10" key="1">
    <citation type="submission" date="2017-11" db="EMBL/GenBank/DDBJ databases">
        <title>Complete genome of Rhizobium leguminosarum Norway, an ineffective micro-symbiont.</title>
        <authorList>
            <person name="Hoffrichter A."/>
            <person name="Liang J."/>
            <person name="Brachmann A."/>
            <person name="Marin M."/>
        </authorList>
    </citation>
    <scope>NUCLEOTIDE SEQUENCE [LARGE SCALE GENOMIC DNA]</scope>
    <source>
        <strain evidence="9 10">Norway</strain>
        <plasmid evidence="10">Plasmid prln2</plasmid>
    </source>
</reference>
<dbReference type="Gene3D" id="1.10.510.10">
    <property type="entry name" value="Transferase(Phosphotransferase) domain 1"/>
    <property type="match status" value="1"/>
</dbReference>
<dbReference type="GO" id="GO:0006417">
    <property type="term" value="P:regulation of translation"/>
    <property type="evidence" value="ECO:0007669"/>
    <property type="project" value="UniProtKB-ARBA"/>
</dbReference>
<keyword evidence="7" id="KW-0472">Membrane</keyword>
<keyword evidence="9" id="KW-0614">Plasmid</keyword>
<evidence type="ECO:0000256" key="7">
    <source>
        <dbReference type="SAM" id="Phobius"/>
    </source>
</evidence>
<dbReference type="GO" id="GO:0006796">
    <property type="term" value="P:phosphate-containing compound metabolic process"/>
    <property type="evidence" value="ECO:0007669"/>
    <property type="project" value="UniProtKB-ARBA"/>
</dbReference>
<dbReference type="GO" id="GO:0004674">
    <property type="term" value="F:protein serine/threonine kinase activity"/>
    <property type="evidence" value="ECO:0007669"/>
    <property type="project" value="UniProtKB-KW"/>
</dbReference>
<dbReference type="PROSITE" id="PS50011">
    <property type="entry name" value="PROTEIN_KINASE_DOM"/>
    <property type="match status" value="1"/>
</dbReference>
<protein>
    <recommendedName>
        <fullName evidence="1">non-specific serine/threonine protein kinase</fullName>
        <ecNumber evidence="1">2.7.11.1</ecNumber>
    </recommendedName>
</protein>
<evidence type="ECO:0000256" key="2">
    <source>
        <dbReference type="ARBA" id="ARBA00022527"/>
    </source>
</evidence>
<dbReference type="InterPro" id="IPR050339">
    <property type="entry name" value="CC_SR_Kinase"/>
</dbReference>
<evidence type="ECO:0000256" key="3">
    <source>
        <dbReference type="ARBA" id="ARBA00022679"/>
    </source>
</evidence>
<dbReference type="Proteomes" id="UP000238523">
    <property type="component" value="Plasmid pRLN2"/>
</dbReference>
<accession>A0A2K9ZFV3</accession>
<keyword evidence="5 9" id="KW-0418">Kinase</keyword>
<dbReference type="AlphaFoldDB" id="A0A2K9ZFV3"/>
<evidence type="ECO:0000259" key="8">
    <source>
        <dbReference type="PROSITE" id="PS50011"/>
    </source>
</evidence>
<dbReference type="InterPro" id="IPR011009">
    <property type="entry name" value="Kinase-like_dom_sf"/>
</dbReference>
<keyword evidence="3" id="KW-0808">Transferase</keyword>
<dbReference type="InterPro" id="IPR000719">
    <property type="entry name" value="Prot_kinase_dom"/>
</dbReference>
<dbReference type="Pfam" id="PF00069">
    <property type="entry name" value="Pkinase"/>
    <property type="match status" value="1"/>
</dbReference>
<dbReference type="EMBL" id="CP025014">
    <property type="protein sequence ID" value="AUW47104.1"/>
    <property type="molecule type" value="Genomic_DNA"/>
</dbReference>
<evidence type="ECO:0000256" key="6">
    <source>
        <dbReference type="ARBA" id="ARBA00022840"/>
    </source>
</evidence>
<dbReference type="EC" id="2.7.11.1" evidence="1"/>
<evidence type="ECO:0000256" key="5">
    <source>
        <dbReference type="ARBA" id="ARBA00022777"/>
    </source>
</evidence>
<evidence type="ECO:0000256" key="1">
    <source>
        <dbReference type="ARBA" id="ARBA00012513"/>
    </source>
</evidence>
<dbReference type="GO" id="GO:0006950">
    <property type="term" value="P:response to stress"/>
    <property type="evidence" value="ECO:0007669"/>
    <property type="project" value="UniProtKB-ARBA"/>
</dbReference>
<feature type="transmembrane region" description="Helical" evidence="7">
    <location>
        <begin position="321"/>
        <end position="339"/>
    </location>
</feature>
<keyword evidence="6" id="KW-0067">ATP-binding</keyword>
<keyword evidence="4" id="KW-0547">Nucleotide-binding</keyword>
<dbReference type="SMART" id="SM00220">
    <property type="entry name" value="S_TKc"/>
    <property type="match status" value="1"/>
</dbReference>
<geneLocation type="plasmid" evidence="10">
    <name>prln2</name>
</geneLocation>
<dbReference type="InterPro" id="IPR042095">
    <property type="entry name" value="SUMF_sf"/>
</dbReference>
<dbReference type="PANTHER" id="PTHR11042:SF160">
    <property type="entry name" value="EUKARYOTIC TRANSLATION INITIATION FACTOR 2-ALPHA KINASE 1"/>
    <property type="match status" value="1"/>
</dbReference>
<dbReference type="Gene3D" id="3.90.1580.10">
    <property type="entry name" value="paralog of FGE (formylglycine-generating enzyme)"/>
    <property type="match status" value="1"/>
</dbReference>
<dbReference type="SUPFAM" id="SSF56112">
    <property type="entry name" value="Protein kinase-like (PK-like)"/>
    <property type="match status" value="1"/>
</dbReference>
<feature type="domain" description="Protein kinase" evidence="8">
    <location>
        <begin position="11"/>
        <end position="287"/>
    </location>
</feature>
<proteinExistence type="predicted"/>
<gene>
    <name evidence="9" type="ORF">CUJ84_pRLN2000566</name>
</gene>
<dbReference type="GO" id="GO:0005737">
    <property type="term" value="C:cytoplasm"/>
    <property type="evidence" value="ECO:0007669"/>
    <property type="project" value="TreeGrafter"/>
</dbReference>
<keyword evidence="7" id="KW-1133">Transmembrane helix</keyword>
<keyword evidence="2 9" id="KW-0723">Serine/threonine-protein kinase</keyword>
<name>A0A2K9ZFV3_RHILE</name>